<dbReference type="RefSeq" id="WP_009307876.1">
    <property type="nucleotide sequence ID" value="NZ_BIGN01000003.1"/>
</dbReference>
<dbReference type="InterPro" id="IPR058955">
    <property type="entry name" value="GAPS4b_N"/>
</dbReference>
<accession>A0A6G4MBK8</accession>
<proteinExistence type="predicted"/>
<dbReference type="EMBL" id="JAAJTI010000004">
    <property type="protein sequence ID" value="NGF22675.1"/>
    <property type="molecule type" value="Genomic_DNA"/>
</dbReference>
<gene>
    <name evidence="2" type="ORF">G5628_15265</name>
</gene>
<dbReference type="AlphaFoldDB" id="A0A6G4MBK8"/>
<evidence type="ECO:0000313" key="2">
    <source>
        <dbReference type="EMBL" id="NGF22675.1"/>
    </source>
</evidence>
<evidence type="ECO:0000259" key="1">
    <source>
        <dbReference type="Pfam" id="PF26110"/>
    </source>
</evidence>
<organism evidence="2">
    <name type="scientific">Klebsiella pneumoniae</name>
    <dbReference type="NCBI Taxonomy" id="573"/>
    <lineage>
        <taxon>Bacteria</taxon>
        <taxon>Pseudomonadati</taxon>
        <taxon>Pseudomonadota</taxon>
        <taxon>Gammaproteobacteria</taxon>
        <taxon>Enterobacterales</taxon>
        <taxon>Enterobacteriaceae</taxon>
        <taxon>Klebsiella/Raoultella group</taxon>
        <taxon>Klebsiella</taxon>
        <taxon>Klebsiella pneumoniae complex</taxon>
    </lineage>
</organism>
<comment type="caution">
    <text evidence="2">The sequence shown here is derived from an EMBL/GenBank/DDBJ whole genome shotgun (WGS) entry which is preliminary data.</text>
</comment>
<name>A0A6G4MBK8_KLEPN</name>
<reference evidence="2" key="1">
    <citation type="submission" date="2020-02" db="EMBL/GenBank/DDBJ databases">
        <title>WGS of Carbapenem-Resistant Entrobacteriaceae.</title>
        <authorList>
            <person name="Tokajian S."/>
            <person name="El Chaar M."/>
            <person name="El Khoury M."/>
        </authorList>
    </citation>
    <scope>NUCLEOTIDE SEQUENCE</scope>
    <source>
        <strain evidence="2">KPM_14</strain>
    </source>
</reference>
<dbReference type="Pfam" id="PF26110">
    <property type="entry name" value="GAPS4b_N"/>
    <property type="match status" value="1"/>
</dbReference>
<protein>
    <recommendedName>
        <fullName evidence="1">GAPS4b N-terminal domain-containing protein</fullName>
    </recommendedName>
</protein>
<feature type="domain" description="GAPS4b N-terminal" evidence="1">
    <location>
        <begin position="12"/>
        <end position="73"/>
    </location>
</feature>
<sequence>MRNKIDFIPSGDELKNLVGQMNCTATIINNILRERGVFCSSSEKTITVPNLITSFLSPEESYELLQSIKTKEKLDKVNFRNFEIDNDAELLEELSGCIDVDDLINNEYTNIEISDFNDFTSLDGKSNNSIIMEFELCRKDILDDWYITEKFFRGSVEIKKDYDGERAQLLMNVKLNHTSPETKEISERIVSLVESKLLKDQIIKDSPHGGKVLFDDFENEYRVSFLSELAKQHIGYEFYYKKIDDVHFNPDKDADYSTQPKLVTNFLEKDIEQYRVKGDLDKIISIKWKHIHPYVKVTKVLASYTIAHGKYEGDCKVSYEFSDYGRKNSHNPELCITVVNIKMKGASQERLNEIQDLIMRQIETRKAELLRKYKKS</sequence>